<accession>A0A381QGU5</accession>
<name>A0A381QGU5_9ZZZZ</name>
<feature type="region of interest" description="Disordered" evidence="1">
    <location>
        <begin position="1"/>
        <end position="51"/>
    </location>
</feature>
<proteinExistence type="predicted"/>
<sequence>MTKDQNNLDPEEQSENESSSDPEANNRLTSDPETNDQPTEETVETPQKNNDTLQVESIPQGSIIFKQSHLSWLIPSSIWIIGLVIVDVYIGLLGGLGILLAPLIAAPRYLRWRQTVYHLSDDSLYLTMAGLPVIQKSKIYQVKFDTIARDEDGKVQIGIRHGFFGKTLGYGEVNIVFDDKRVARLPYISQYQSFIDYINERTELPGE</sequence>
<feature type="transmembrane region" description="Helical" evidence="2">
    <location>
        <begin position="78"/>
        <end position="105"/>
    </location>
</feature>
<protein>
    <recommendedName>
        <fullName evidence="4">DUF304 domain-containing protein</fullName>
    </recommendedName>
</protein>
<evidence type="ECO:0000313" key="3">
    <source>
        <dbReference type="EMBL" id="SUZ77287.1"/>
    </source>
</evidence>
<reference evidence="3" key="1">
    <citation type="submission" date="2018-05" db="EMBL/GenBank/DDBJ databases">
        <authorList>
            <person name="Lanie J.A."/>
            <person name="Ng W.-L."/>
            <person name="Kazmierczak K.M."/>
            <person name="Andrzejewski T.M."/>
            <person name="Davidsen T.M."/>
            <person name="Wayne K.J."/>
            <person name="Tettelin H."/>
            <person name="Glass J.I."/>
            <person name="Rusch D."/>
            <person name="Podicherti R."/>
            <person name="Tsui H.-C.T."/>
            <person name="Winkler M.E."/>
        </authorList>
    </citation>
    <scope>NUCLEOTIDE SEQUENCE</scope>
</reference>
<keyword evidence="2" id="KW-0472">Membrane</keyword>
<organism evidence="3">
    <name type="scientific">marine metagenome</name>
    <dbReference type="NCBI Taxonomy" id="408172"/>
    <lineage>
        <taxon>unclassified sequences</taxon>
        <taxon>metagenomes</taxon>
        <taxon>ecological metagenomes</taxon>
    </lineage>
</organism>
<dbReference type="AlphaFoldDB" id="A0A381QGU5"/>
<keyword evidence="2" id="KW-0812">Transmembrane</keyword>
<evidence type="ECO:0000256" key="1">
    <source>
        <dbReference type="SAM" id="MobiDB-lite"/>
    </source>
</evidence>
<gene>
    <name evidence="3" type="ORF">METZ01_LOCUS30141</name>
</gene>
<feature type="compositionally biased region" description="Polar residues" evidence="1">
    <location>
        <begin position="21"/>
        <end position="37"/>
    </location>
</feature>
<dbReference type="EMBL" id="UINC01001311">
    <property type="protein sequence ID" value="SUZ77287.1"/>
    <property type="molecule type" value="Genomic_DNA"/>
</dbReference>
<feature type="compositionally biased region" description="Acidic residues" evidence="1">
    <location>
        <begin position="9"/>
        <end position="20"/>
    </location>
</feature>
<keyword evidence="2" id="KW-1133">Transmembrane helix</keyword>
<evidence type="ECO:0000256" key="2">
    <source>
        <dbReference type="SAM" id="Phobius"/>
    </source>
</evidence>
<evidence type="ECO:0008006" key="4">
    <source>
        <dbReference type="Google" id="ProtNLM"/>
    </source>
</evidence>